<reference evidence="3 4" key="1">
    <citation type="submission" date="2018-05" db="EMBL/GenBank/DDBJ databases">
        <title>A metagenomic window into the 2 km-deep terrestrial subsurface aquifer revealed taxonomically and functionally diverse microbial community comprising novel uncultured bacterial lineages.</title>
        <authorList>
            <person name="Kadnikov V.V."/>
            <person name="Mardanov A.V."/>
            <person name="Beletsky A.V."/>
            <person name="Banks D."/>
            <person name="Pimenov N.V."/>
            <person name="Frank Y.A."/>
            <person name="Karnachuk O.V."/>
            <person name="Ravin N.V."/>
        </authorList>
    </citation>
    <scope>NUCLEOTIDE SEQUENCE [LARGE SCALE GENOMIC DNA]</scope>
    <source>
        <strain evidence="3">BY</strain>
    </source>
</reference>
<dbReference type="InterPro" id="IPR007312">
    <property type="entry name" value="Phosphoesterase"/>
</dbReference>
<organism evidence="3 4">
    <name type="scientific">Sumerlaea chitinivorans</name>
    <dbReference type="NCBI Taxonomy" id="2250252"/>
    <lineage>
        <taxon>Bacteria</taxon>
        <taxon>Candidatus Sumerlaeota</taxon>
        <taxon>Candidatus Sumerlaeia</taxon>
        <taxon>Candidatus Sumerlaeales</taxon>
        <taxon>Candidatus Sumerlaeaceae</taxon>
        <taxon>Candidatus Sumerlaea</taxon>
    </lineage>
</organism>
<dbReference type="Gene3D" id="3.40.720.10">
    <property type="entry name" value="Alkaline Phosphatase, subunit A"/>
    <property type="match status" value="1"/>
</dbReference>
<dbReference type="SUPFAM" id="SSF51004">
    <property type="entry name" value="C-terminal (heme d1) domain of cytochrome cd1-nitrite reductase"/>
    <property type="match status" value="1"/>
</dbReference>
<dbReference type="SUPFAM" id="SSF53649">
    <property type="entry name" value="Alkaline phosphatase-like"/>
    <property type="match status" value="1"/>
</dbReference>
<evidence type="ECO:0000313" key="3">
    <source>
        <dbReference type="EMBL" id="AXA37430.1"/>
    </source>
</evidence>
<dbReference type="InterPro" id="IPR017850">
    <property type="entry name" value="Alkaline_phosphatase_core_sf"/>
</dbReference>
<dbReference type="PANTHER" id="PTHR47197:SF3">
    <property type="entry name" value="DIHYDRO-HEME D1 DEHYDROGENASE"/>
    <property type="match status" value="1"/>
</dbReference>
<dbReference type="Proteomes" id="UP000262583">
    <property type="component" value="Chromosome"/>
</dbReference>
<proteinExistence type="predicted"/>
<accession>A0A2Z4Y881</accession>
<dbReference type="InterPro" id="IPR011048">
    <property type="entry name" value="Haem_d1_sf"/>
</dbReference>
<evidence type="ECO:0000313" key="4">
    <source>
        <dbReference type="Proteomes" id="UP000262583"/>
    </source>
</evidence>
<dbReference type="Pfam" id="PF04185">
    <property type="entry name" value="Phosphoesterase"/>
    <property type="match status" value="1"/>
</dbReference>
<feature type="compositionally biased region" description="Polar residues" evidence="2">
    <location>
        <begin position="76"/>
        <end position="87"/>
    </location>
</feature>
<evidence type="ECO:0008006" key="5">
    <source>
        <dbReference type="Google" id="ProtNLM"/>
    </source>
</evidence>
<name>A0A2Z4Y881_SUMC1</name>
<gene>
    <name evidence="3" type="ORF">BRCON_2688</name>
</gene>
<dbReference type="InterPro" id="IPR015943">
    <property type="entry name" value="WD40/YVTN_repeat-like_dom_sf"/>
</dbReference>
<keyword evidence="1" id="KW-0378">Hydrolase</keyword>
<dbReference type="KEGG" id="schv:BRCON_2688"/>
<dbReference type="EMBL" id="CP030759">
    <property type="protein sequence ID" value="AXA37430.1"/>
    <property type="molecule type" value="Genomic_DNA"/>
</dbReference>
<sequence length="937" mass="104242">MNATQRPQPPMQALVVQGYEHEQPIGTLLPPRLHFREIFTRDFVRVILCSLLAGVFCLQTGPAQAKANKQRVLAPTKQSEITTTQAVQKDPALTQKPADPTPATEETRSPDPETTGAFLPNQWKLAPVGSHLPLGDLPVSLAKSPDGRYAAILHCGYGEHEVRIFDLEKRKQTARAEVDNAWLGLAFAPDGSHLYLSGGTDDRLLAYRFDRGKLSSPMALTLRLDHATTQAKENPWYPSGIALTANGKVGYVACQQRGALYAFSPVGADEQIGDEKVTTSAKSDRKRRRGDRAALAPAAERNARLIVRFREPHPAPYKVLLHPKRPVAYVSLWGARAVAEVNLRSRSYRLIPTDSHPNDMVMTRDGRRLFVACANTNYTDVIDLEQRRVIERLDCALYPGMPPGATPNGLALSDDEKTLLVANADTNHVAVFDVSKMGETRPRGFIPTAWYPTAVTFGPKNEILIVSAKGLGSKPNPKGPNPYHKNAETTHPQYIAKLFRGTLTFVEWPTEEQLRRYSQQALATSPLRPDLQPRAIEPNNPIPTRVGDPSPIRYVVYIIKENRTYDQVLGDMPEGNGDPSLCLFPEKVSPNHHALAREFVLFDNFYVESEVSADGHEWTTGAYATDYVEKTWPASYGNHGKIGYPAEGHSAVGRPDKGHIWNQAKAAGVSYYSFGEWIVDGGPKCDGKAKDPDLRGHYDPCFAGYNLHLSDVDHRAKRFIKKLAEFERTNSMPQLILLRLPNDHTAGTRAGMLTPRAYVAQNDLALGMIIEALSRSRFWKEMAIFVVEDDAQNGPDHVDAHRTVALIASPYAKRGYHCRNMYSTASMLRTMELILGLQPMSQFDAAARPLYECFTATPDYRPYVCKPATYPLDEKNGPKAPMSKESALLNLEREDSNPDVWFNEIIWKSVHGPDSVMPAPVRAAFVWPTSEEREDED</sequence>
<dbReference type="InterPro" id="IPR051200">
    <property type="entry name" value="Host-pathogen_enzymatic-act"/>
</dbReference>
<feature type="region of interest" description="Disordered" evidence="2">
    <location>
        <begin position="274"/>
        <end position="294"/>
    </location>
</feature>
<dbReference type="GO" id="GO:0016788">
    <property type="term" value="F:hydrolase activity, acting on ester bonds"/>
    <property type="evidence" value="ECO:0007669"/>
    <property type="project" value="InterPro"/>
</dbReference>
<evidence type="ECO:0000256" key="2">
    <source>
        <dbReference type="SAM" id="MobiDB-lite"/>
    </source>
</evidence>
<feature type="region of interest" description="Disordered" evidence="2">
    <location>
        <begin position="67"/>
        <end position="117"/>
    </location>
</feature>
<dbReference type="AlphaFoldDB" id="A0A2Z4Y881"/>
<evidence type="ECO:0000256" key="1">
    <source>
        <dbReference type="ARBA" id="ARBA00022801"/>
    </source>
</evidence>
<protein>
    <recommendedName>
        <fullName evidence="5">Phosphoesterase</fullName>
    </recommendedName>
</protein>
<dbReference type="PANTHER" id="PTHR47197">
    <property type="entry name" value="PROTEIN NIRF"/>
    <property type="match status" value="1"/>
</dbReference>
<dbReference type="Gene3D" id="2.130.10.10">
    <property type="entry name" value="YVTN repeat-like/Quinoprotein amine dehydrogenase"/>
    <property type="match status" value="2"/>
</dbReference>